<dbReference type="InterPro" id="IPR036612">
    <property type="entry name" value="KH_dom_type_1_sf"/>
</dbReference>
<evidence type="ECO:0000313" key="2">
    <source>
        <dbReference type="EMBL" id="URD72328.1"/>
    </source>
</evidence>
<name>A0A9E7J8W3_9LILI</name>
<dbReference type="AlphaFoldDB" id="A0A9E7J8W3"/>
<dbReference type="InterPro" id="IPR055256">
    <property type="entry name" value="KH_1_KHDC4/BBP-like"/>
</dbReference>
<evidence type="ECO:0000313" key="3">
    <source>
        <dbReference type="Proteomes" id="UP001055439"/>
    </source>
</evidence>
<dbReference type="GO" id="GO:0005634">
    <property type="term" value="C:nucleus"/>
    <property type="evidence" value="ECO:0007669"/>
    <property type="project" value="InterPro"/>
</dbReference>
<accession>A0A9E7J8W3</accession>
<evidence type="ECO:0000259" key="1">
    <source>
        <dbReference type="Pfam" id="PF22675"/>
    </source>
</evidence>
<dbReference type="Gene3D" id="3.30.1370.10">
    <property type="entry name" value="K Homology domain, type 1"/>
    <property type="match status" value="1"/>
</dbReference>
<gene>
    <name evidence="2" type="ORF">MUK42_34039</name>
</gene>
<keyword evidence="3" id="KW-1185">Reference proteome</keyword>
<proteinExistence type="predicted"/>
<reference evidence="2" key="1">
    <citation type="submission" date="2022-05" db="EMBL/GenBank/DDBJ databases">
        <title>The Musa troglodytarum L. genome provides insights into the mechanism of non-climacteric behaviour and enrichment of carotenoids.</title>
        <authorList>
            <person name="Wang J."/>
        </authorList>
    </citation>
    <scope>NUCLEOTIDE SEQUENCE</scope>
    <source>
        <tissue evidence="2">Leaf</tissue>
    </source>
</reference>
<dbReference type="EMBL" id="CP097502">
    <property type="protein sequence ID" value="URD72328.1"/>
    <property type="molecule type" value="Genomic_DNA"/>
</dbReference>
<dbReference type="InterPro" id="IPR031121">
    <property type="entry name" value="RIK/BLOM7"/>
</dbReference>
<organism evidence="2 3">
    <name type="scientific">Musa troglodytarum</name>
    <name type="common">fe'i banana</name>
    <dbReference type="NCBI Taxonomy" id="320322"/>
    <lineage>
        <taxon>Eukaryota</taxon>
        <taxon>Viridiplantae</taxon>
        <taxon>Streptophyta</taxon>
        <taxon>Embryophyta</taxon>
        <taxon>Tracheophyta</taxon>
        <taxon>Spermatophyta</taxon>
        <taxon>Magnoliopsida</taxon>
        <taxon>Liliopsida</taxon>
        <taxon>Zingiberales</taxon>
        <taxon>Musaceae</taxon>
        <taxon>Musa</taxon>
    </lineage>
</organism>
<dbReference type="PANTHER" id="PTHR15744:SF0">
    <property type="entry name" value="KH HOMOLOGY DOMAIN-CONTAINING PROTEIN 4"/>
    <property type="match status" value="1"/>
</dbReference>
<sequence>MTEDRSPKYPYEPPRCPQIQKCTGAVVITRCFSGHLETRPESQTSFTPLYSLLFDGLLIFEVQMYATFLHKSCSFQLCRVIFTKFHSGLIQNYNFVGLYIDLYINHIMSEAGAPVVLRRRGSEHHDIPLQPLHLSLLSTNPKSLEAAKILPENLLDSFLWM</sequence>
<feature type="domain" description="KHDC4/BBP-like KH-domain type I" evidence="1">
    <location>
        <begin position="103"/>
        <end position="156"/>
    </location>
</feature>
<dbReference type="Pfam" id="PF22675">
    <property type="entry name" value="KH-I_KHDC4-BBP"/>
    <property type="match status" value="1"/>
</dbReference>
<dbReference type="GO" id="GO:0003723">
    <property type="term" value="F:RNA binding"/>
    <property type="evidence" value="ECO:0007669"/>
    <property type="project" value="InterPro"/>
</dbReference>
<dbReference type="PANTHER" id="PTHR15744">
    <property type="entry name" value="BLOM7"/>
    <property type="match status" value="1"/>
</dbReference>
<protein>
    <submittedName>
        <fullName evidence="2">RNA binding</fullName>
    </submittedName>
</protein>
<dbReference type="Proteomes" id="UP001055439">
    <property type="component" value="Chromosome 1"/>
</dbReference>
<dbReference type="OrthoDB" id="1745423at2759"/>